<protein>
    <submittedName>
        <fullName evidence="5">Ribosomal protein S13</fullName>
    </submittedName>
</protein>
<dbReference type="GO" id="GO:0005840">
    <property type="term" value="C:ribosome"/>
    <property type="evidence" value="ECO:0007669"/>
    <property type="project" value="UniProtKB-KW"/>
</dbReference>
<dbReference type="InterPro" id="IPR027437">
    <property type="entry name" value="Rbsml_uS13_C"/>
</dbReference>
<evidence type="ECO:0000256" key="3">
    <source>
        <dbReference type="ARBA" id="ARBA00023274"/>
    </source>
</evidence>
<dbReference type="GeneID" id="801218"/>
<dbReference type="GO" id="GO:0003735">
    <property type="term" value="F:structural constituent of ribosome"/>
    <property type="evidence" value="ECO:0007669"/>
    <property type="project" value="InterPro"/>
</dbReference>
<name>Q9G8U6_RHDSA</name>
<dbReference type="PIRSF" id="PIRSF002134">
    <property type="entry name" value="Ribosomal_S13"/>
    <property type="match status" value="1"/>
</dbReference>
<dbReference type="GO" id="GO:0006412">
    <property type="term" value="P:translation"/>
    <property type="evidence" value="ECO:0007669"/>
    <property type="project" value="InterPro"/>
</dbReference>
<dbReference type="EMBL" id="AF288090">
    <property type="protein sequence ID" value="AAG17751.1"/>
    <property type="molecule type" value="Genomic_DNA"/>
</dbReference>
<dbReference type="InterPro" id="IPR001892">
    <property type="entry name" value="Ribosomal_uS13"/>
</dbReference>
<dbReference type="GO" id="GO:1990904">
    <property type="term" value="C:ribonucleoprotein complex"/>
    <property type="evidence" value="ECO:0007669"/>
    <property type="project" value="UniProtKB-KW"/>
</dbReference>
<dbReference type="Gene3D" id="4.10.910.10">
    <property type="entry name" value="30s ribosomal protein s13, domain 2"/>
    <property type="match status" value="1"/>
</dbReference>
<dbReference type="InterPro" id="IPR010979">
    <property type="entry name" value="Ribosomal_uS13-like_H2TH"/>
</dbReference>
<sequence>MVRIFEKFLNRKKLVFVALRSIFGLGSFQIRLLCNKCDIGSNCKVEHLSQGQVINICKKIDQNKLFVESQLKSIVKFDIKRLIMVNCFRGFFHKKLRGVNKK</sequence>
<dbReference type="AlphaFoldDB" id="Q9G8U6"/>
<dbReference type="GO" id="GO:0003723">
    <property type="term" value="F:RNA binding"/>
    <property type="evidence" value="ECO:0007669"/>
    <property type="project" value="InterPro"/>
</dbReference>
<dbReference type="SUPFAM" id="SSF46946">
    <property type="entry name" value="S13-like H2TH domain"/>
    <property type="match status" value="1"/>
</dbReference>
<keyword evidence="5" id="KW-0496">Mitochondrion</keyword>
<dbReference type="RefSeq" id="NP_066480.1">
    <property type="nucleotide sequence ID" value="NC_002572.1"/>
</dbReference>
<organism evidence="5">
    <name type="scientific">Rhodomonas salina</name>
    <name type="common">Pyrenomonas salina</name>
    <dbReference type="NCBI Taxonomy" id="3034"/>
    <lineage>
        <taxon>Eukaryota</taxon>
        <taxon>Cryptophyceae</taxon>
        <taxon>Pyrenomonadales</taxon>
        <taxon>Pyrenomonadaceae</taxon>
        <taxon>Rhodomonas</taxon>
    </lineage>
</organism>
<evidence type="ECO:0000256" key="4">
    <source>
        <dbReference type="RuleBase" id="RU003830"/>
    </source>
</evidence>
<geneLocation type="mitochondrion" evidence="5"/>
<evidence type="ECO:0000313" key="5">
    <source>
        <dbReference type="EMBL" id="AAG17751.1"/>
    </source>
</evidence>
<keyword evidence="3 4" id="KW-0687">Ribonucleoprotein</keyword>
<dbReference type="PROSITE" id="PS50159">
    <property type="entry name" value="RIBOSOMAL_S13_2"/>
    <property type="match status" value="1"/>
</dbReference>
<keyword evidence="2 4" id="KW-0689">Ribosomal protein</keyword>
<comment type="similarity">
    <text evidence="1 4">Belongs to the universal ribosomal protein uS13 family.</text>
</comment>
<reference evidence="5" key="1">
    <citation type="submission" date="2000-07" db="EMBL/GenBank/DDBJ databases">
        <title>Algae with secondary chloroplasts have mitochondria that originate from the host.</title>
        <authorList>
            <person name="Burger G."/>
            <person name="Lang B.F."/>
            <person name="Maier U.G."/>
            <person name="McFadden G.I."/>
            <person name="Gray W.M.M.W."/>
        </authorList>
    </citation>
    <scope>NUCLEOTIDE SEQUENCE</scope>
</reference>
<evidence type="ECO:0000256" key="1">
    <source>
        <dbReference type="ARBA" id="ARBA00008080"/>
    </source>
</evidence>
<accession>Q9G8U6</accession>
<gene>
    <name evidence="5" type="primary">rps13</name>
</gene>
<evidence type="ECO:0000256" key="2">
    <source>
        <dbReference type="ARBA" id="ARBA00022980"/>
    </source>
</evidence>
<dbReference type="Pfam" id="PF00416">
    <property type="entry name" value="Ribosomal_S13"/>
    <property type="match status" value="1"/>
</dbReference>
<proteinExistence type="inferred from homology"/>
<dbReference type="Gene3D" id="1.10.8.50">
    <property type="match status" value="1"/>
</dbReference>